<dbReference type="Proteomes" id="UP000321570">
    <property type="component" value="Unassembled WGS sequence"/>
</dbReference>
<sequence>MLSPSHIHAQIQARHYRLLRFPLIHSVSQLFLTRVDPDCGLINTFWPSQLMMFYSVTVASVSSC</sequence>
<reference evidence="1 2" key="1">
    <citation type="submission" date="2019-07" db="EMBL/GenBank/DDBJ databases">
        <authorList>
            <person name="Jastrzebski P J."/>
            <person name="Paukszto L."/>
            <person name="Jastrzebski P J."/>
        </authorList>
    </citation>
    <scope>NUCLEOTIDE SEQUENCE [LARGE SCALE GENOMIC DNA]</scope>
    <source>
        <strain evidence="1 2">WMS-il1</strain>
    </source>
</reference>
<dbReference type="EMBL" id="CABIJS010000477">
    <property type="protein sequence ID" value="VUZ52267.1"/>
    <property type="molecule type" value="Genomic_DNA"/>
</dbReference>
<dbReference type="AlphaFoldDB" id="A0A564YYA9"/>
<evidence type="ECO:0000313" key="1">
    <source>
        <dbReference type="EMBL" id="VUZ52267.1"/>
    </source>
</evidence>
<proteinExistence type="predicted"/>
<organism evidence="1 2">
    <name type="scientific">Hymenolepis diminuta</name>
    <name type="common">Rat tapeworm</name>
    <dbReference type="NCBI Taxonomy" id="6216"/>
    <lineage>
        <taxon>Eukaryota</taxon>
        <taxon>Metazoa</taxon>
        <taxon>Spiralia</taxon>
        <taxon>Lophotrochozoa</taxon>
        <taxon>Platyhelminthes</taxon>
        <taxon>Cestoda</taxon>
        <taxon>Eucestoda</taxon>
        <taxon>Cyclophyllidea</taxon>
        <taxon>Hymenolepididae</taxon>
        <taxon>Hymenolepis</taxon>
    </lineage>
</organism>
<accession>A0A564YYA9</accession>
<gene>
    <name evidence="1" type="ORF">WMSIL1_LOCUS10789</name>
</gene>
<protein>
    <submittedName>
        <fullName evidence="1">Uncharacterized protein</fullName>
    </submittedName>
</protein>
<evidence type="ECO:0000313" key="2">
    <source>
        <dbReference type="Proteomes" id="UP000321570"/>
    </source>
</evidence>
<keyword evidence="2" id="KW-1185">Reference proteome</keyword>
<name>A0A564YYA9_HYMDI</name>